<proteinExistence type="predicted"/>
<feature type="signal peptide" evidence="1">
    <location>
        <begin position="1"/>
        <end position="24"/>
    </location>
</feature>
<comment type="caution">
    <text evidence="2">The sequence shown here is derived from an EMBL/GenBank/DDBJ whole genome shotgun (WGS) entry which is preliminary data.</text>
</comment>
<dbReference type="EMBL" id="CALNXK010000230">
    <property type="protein sequence ID" value="CAH3177798.1"/>
    <property type="molecule type" value="Genomic_DNA"/>
</dbReference>
<keyword evidence="3" id="KW-1185">Reference proteome</keyword>
<feature type="chain" id="PRO_5047475937" evidence="1">
    <location>
        <begin position="25"/>
        <end position="104"/>
    </location>
</feature>
<keyword evidence="1" id="KW-0732">Signal</keyword>
<evidence type="ECO:0000256" key="1">
    <source>
        <dbReference type="SAM" id="SignalP"/>
    </source>
</evidence>
<gene>
    <name evidence="2" type="ORF">PLOB_00019925</name>
</gene>
<evidence type="ECO:0000313" key="3">
    <source>
        <dbReference type="Proteomes" id="UP001159405"/>
    </source>
</evidence>
<organism evidence="2 3">
    <name type="scientific">Porites lobata</name>
    <dbReference type="NCBI Taxonomy" id="104759"/>
    <lineage>
        <taxon>Eukaryota</taxon>
        <taxon>Metazoa</taxon>
        <taxon>Cnidaria</taxon>
        <taxon>Anthozoa</taxon>
        <taxon>Hexacorallia</taxon>
        <taxon>Scleractinia</taxon>
        <taxon>Fungiina</taxon>
        <taxon>Poritidae</taxon>
        <taxon>Porites</taxon>
    </lineage>
</organism>
<evidence type="ECO:0000313" key="2">
    <source>
        <dbReference type="EMBL" id="CAH3177798.1"/>
    </source>
</evidence>
<protein>
    <submittedName>
        <fullName evidence="2">Uncharacterized protein</fullName>
    </submittedName>
</protein>
<accession>A0ABN8RI03</accession>
<dbReference type="Proteomes" id="UP001159405">
    <property type="component" value="Unassembled WGS sequence"/>
</dbReference>
<name>A0ABN8RI03_9CNID</name>
<sequence>MKLIPFFVCIVVVLLLTVPEDSEAVPAAWFVRIAAALGLKLAKNSYYARCNVRNVPSGISCPSVAFGVGSSRKEAQNSARAYANLWDSQCGAYLGHCDIRKFRK</sequence>
<reference evidence="2 3" key="1">
    <citation type="submission" date="2022-05" db="EMBL/GenBank/DDBJ databases">
        <authorList>
            <consortium name="Genoscope - CEA"/>
            <person name="William W."/>
        </authorList>
    </citation>
    <scope>NUCLEOTIDE SEQUENCE [LARGE SCALE GENOMIC DNA]</scope>
</reference>